<dbReference type="EMBL" id="JARWAL010000013">
    <property type="protein sequence ID" value="MDR5893974.1"/>
    <property type="molecule type" value="Genomic_DNA"/>
</dbReference>
<gene>
    <name evidence="3" type="ORF">QC820_14260</name>
</gene>
<feature type="signal peptide" evidence="2">
    <location>
        <begin position="1"/>
        <end position="27"/>
    </location>
</feature>
<evidence type="ECO:0000256" key="2">
    <source>
        <dbReference type="SAM" id="SignalP"/>
    </source>
</evidence>
<reference evidence="3 4" key="1">
    <citation type="submission" date="2023-04" db="EMBL/GenBank/DDBJ databases">
        <title>A long-awaited taxogenomic arrangement of the family Halomonadaceae.</title>
        <authorList>
            <person name="De La Haba R."/>
            <person name="Chuvochina M."/>
            <person name="Wittouck S."/>
            <person name="Arahal D.R."/>
            <person name="Sanchez-Porro C."/>
            <person name="Hugenholtz P."/>
            <person name="Ventosa A."/>
        </authorList>
    </citation>
    <scope>NUCLEOTIDE SEQUENCE [LARGE SCALE GENOMIC DNA]</scope>
    <source>
        <strain evidence="3 4">DSM 17332</strain>
    </source>
</reference>
<keyword evidence="2" id="KW-0732">Signal</keyword>
<sequence length="167" mass="18107">MNASRTPRPLLAPLLLAPLLLAGCAAAPDRPETLRQALFNLGERAADRVMEAPPLPKPPGDQVLLLAAPEVNGELSIGQERFLESLTRALLAVSDGPQVLDWSDSMGDGAGDNQWRLESRLMADGPRLRLSDRELLPYRLTLVLRRPGSDSPQWEESLQGALDATAL</sequence>
<evidence type="ECO:0008006" key="5">
    <source>
        <dbReference type="Google" id="ProtNLM"/>
    </source>
</evidence>
<organism evidence="3 4">
    <name type="scientific">Halomonas mongoliensis</name>
    <dbReference type="NCBI Taxonomy" id="321265"/>
    <lineage>
        <taxon>Bacteria</taxon>
        <taxon>Pseudomonadati</taxon>
        <taxon>Pseudomonadota</taxon>
        <taxon>Gammaproteobacteria</taxon>
        <taxon>Oceanospirillales</taxon>
        <taxon>Halomonadaceae</taxon>
        <taxon>Halomonas</taxon>
    </lineage>
</organism>
<comment type="caution">
    <text evidence="3">The sequence shown here is derived from an EMBL/GenBank/DDBJ whole genome shotgun (WGS) entry which is preliminary data.</text>
</comment>
<evidence type="ECO:0000313" key="3">
    <source>
        <dbReference type="EMBL" id="MDR5893974.1"/>
    </source>
</evidence>
<keyword evidence="4" id="KW-1185">Reference proteome</keyword>
<evidence type="ECO:0000313" key="4">
    <source>
        <dbReference type="Proteomes" id="UP001252270"/>
    </source>
</evidence>
<accession>A0ABU1GPM0</accession>
<evidence type="ECO:0000256" key="1">
    <source>
        <dbReference type="SAM" id="MobiDB-lite"/>
    </source>
</evidence>
<dbReference type="Proteomes" id="UP001252270">
    <property type="component" value="Unassembled WGS sequence"/>
</dbReference>
<feature type="region of interest" description="Disordered" evidence="1">
    <location>
        <begin position="148"/>
        <end position="167"/>
    </location>
</feature>
<dbReference type="PROSITE" id="PS51257">
    <property type="entry name" value="PROKAR_LIPOPROTEIN"/>
    <property type="match status" value="1"/>
</dbReference>
<dbReference type="RefSeq" id="WP_309637408.1">
    <property type="nucleotide sequence ID" value="NZ_JARWAL010000013.1"/>
</dbReference>
<feature type="chain" id="PRO_5047336210" description="ABC-type transport auxiliary lipoprotein component domain-containing protein" evidence="2">
    <location>
        <begin position="28"/>
        <end position="167"/>
    </location>
</feature>
<protein>
    <recommendedName>
        <fullName evidence="5">ABC-type transport auxiliary lipoprotein component domain-containing protein</fullName>
    </recommendedName>
</protein>
<proteinExistence type="predicted"/>
<name>A0ABU1GPM0_9GAMM</name>